<dbReference type="GO" id="GO:0006281">
    <property type="term" value="P:DNA repair"/>
    <property type="evidence" value="ECO:0007669"/>
    <property type="project" value="UniProtKB-KW"/>
</dbReference>
<evidence type="ECO:0000256" key="7">
    <source>
        <dbReference type="SAM" id="MobiDB-lite"/>
    </source>
</evidence>
<dbReference type="Gene3D" id="1.10.20.10">
    <property type="entry name" value="Histone, subunit A"/>
    <property type="match status" value="1"/>
</dbReference>
<evidence type="ECO:0000256" key="1">
    <source>
        <dbReference type="ARBA" id="ARBA00004123"/>
    </source>
</evidence>
<evidence type="ECO:0000313" key="8">
    <source>
        <dbReference type="EMBL" id="ODV98519.1"/>
    </source>
</evidence>
<dbReference type="GO" id="GO:0031297">
    <property type="term" value="P:replication fork processing"/>
    <property type="evidence" value="ECO:0007669"/>
    <property type="project" value="TreeGrafter"/>
</dbReference>
<dbReference type="PANTHER" id="PTHR28680:SF1">
    <property type="entry name" value="CENTROMERE PROTEIN X"/>
    <property type="match status" value="1"/>
</dbReference>
<dbReference type="CDD" id="cd22921">
    <property type="entry name" value="HFD_CENP-X"/>
    <property type="match status" value="1"/>
</dbReference>
<dbReference type="EMBL" id="KV454011">
    <property type="protein sequence ID" value="ODV98519.1"/>
    <property type="molecule type" value="Genomic_DNA"/>
</dbReference>
<name>A0A1E4U3F9_PACTA</name>
<organism evidence="8 9">
    <name type="scientific">Pachysolen tannophilus NRRL Y-2460</name>
    <dbReference type="NCBI Taxonomy" id="669874"/>
    <lineage>
        <taxon>Eukaryota</taxon>
        <taxon>Fungi</taxon>
        <taxon>Dikarya</taxon>
        <taxon>Ascomycota</taxon>
        <taxon>Saccharomycotina</taxon>
        <taxon>Pichiomycetes</taxon>
        <taxon>Pachysolenaceae</taxon>
        <taxon>Pachysolen</taxon>
    </lineage>
</organism>
<comment type="similarity">
    <text evidence="2">Belongs to the CENP-X/MHF2 family.</text>
</comment>
<accession>A0A1E4U3F9</accession>
<keyword evidence="5" id="KW-0234">DNA repair</keyword>
<reference evidence="9" key="1">
    <citation type="submission" date="2016-05" db="EMBL/GenBank/DDBJ databases">
        <title>Comparative genomics of biotechnologically important yeasts.</title>
        <authorList>
            <consortium name="DOE Joint Genome Institute"/>
            <person name="Riley R."/>
            <person name="Haridas S."/>
            <person name="Wolfe K.H."/>
            <person name="Lopes M.R."/>
            <person name="Hittinger C.T."/>
            <person name="Goker M."/>
            <person name="Salamov A."/>
            <person name="Wisecaver J."/>
            <person name="Long T.M."/>
            <person name="Aerts A.L."/>
            <person name="Barry K."/>
            <person name="Choi C."/>
            <person name="Clum A."/>
            <person name="Coughlan A.Y."/>
            <person name="Deshpande S."/>
            <person name="Douglass A.P."/>
            <person name="Hanson S.J."/>
            <person name="Klenk H.-P."/>
            <person name="Labutti K."/>
            <person name="Lapidus A."/>
            <person name="Lindquist E."/>
            <person name="Lipzen A."/>
            <person name="Meier-Kolthoff J.P."/>
            <person name="Ohm R.A."/>
            <person name="Otillar R.P."/>
            <person name="Pangilinan J."/>
            <person name="Peng Y."/>
            <person name="Rokas A."/>
            <person name="Rosa C.A."/>
            <person name="Scheuner C."/>
            <person name="Sibirny A.A."/>
            <person name="Slot J.C."/>
            <person name="Stielow J.B."/>
            <person name="Sun H."/>
            <person name="Kurtzman C.P."/>
            <person name="Blackwell M."/>
            <person name="Grigoriev I.V."/>
            <person name="Jeffries T.W."/>
        </authorList>
    </citation>
    <scope>NUCLEOTIDE SEQUENCE [LARGE SCALE GENOMIC DNA]</scope>
    <source>
        <strain evidence="9">NRRL Y-2460</strain>
    </source>
</reference>
<feature type="compositionally biased region" description="Basic and acidic residues" evidence="7">
    <location>
        <begin position="14"/>
        <end position="24"/>
    </location>
</feature>
<comment type="subcellular location">
    <subcellularLocation>
        <location evidence="1">Nucleus</location>
    </subcellularLocation>
</comment>
<feature type="region of interest" description="Disordered" evidence="7">
    <location>
        <begin position="95"/>
        <end position="139"/>
    </location>
</feature>
<dbReference type="AlphaFoldDB" id="A0A1E4U3F9"/>
<feature type="compositionally biased region" description="Basic and acidic residues" evidence="7">
    <location>
        <begin position="105"/>
        <end position="120"/>
    </location>
</feature>
<protein>
    <submittedName>
        <fullName evidence="8">Uncharacterized protein</fullName>
    </submittedName>
</protein>
<dbReference type="Proteomes" id="UP000094236">
    <property type="component" value="Unassembled WGS sequence"/>
</dbReference>
<keyword evidence="9" id="KW-1185">Reference proteome</keyword>
<dbReference type="OrthoDB" id="2500381at2759"/>
<evidence type="ECO:0000256" key="2">
    <source>
        <dbReference type="ARBA" id="ARBA00009359"/>
    </source>
</evidence>
<dbReference type="GO" id="GO:0051382">
    <property type="term" value="P:kinetochore assembly"/>
    <property type="evidence" value="ECO:0007669"/>
    <property type="project" value="InterPro"/>
</dbReference>
<gene>
    <name evidence="8" type="ORF">PACTADRAFT_31908</name>
</gene>
<dbReference type="InterPro" id="IPR018552">
    <property type="entry name" value="CENP-X"/>
</dbReference>
<dbReference type="GO" id="GO:0046982">
    <property type="term" value="F:protein heterodimerization activity"/>
    <property type="evidence" value="ECO:0007669"/>
    <property type="project" value="InterPro"/>
</dbReference>
<dbReference type="GO" id="GO:0071821">
    <property type="term" value="C:FANCM-MHF complex"/>
    <property type="evidence" value="ECO:0007669"/>
    <property type="project" value="TreeGrafter"/>
</dbReference>
<feature type="region of interest" description="Disordered" evidence="7">
    <location>
        <begin position="1"/>
        <end position="33"/>
    </location>
</feature>
<dbReference type="PANTHER" id="PTHR28680">
    <property type="entry name" value="CENTROMERE PROTEIN X"/>
    <property type="match status" value="1"/>
</dbReference>
<sequence length="160" mass="18234">MALAKRSSGAIDEGAEREREREQEQEQEPQFSTTALARIFHTVAFENGDTRITNRTLELSAEYLRMFTREAILRANEVRIQESIKNNNKFKVELANNVTNKKEKRPTAADHEDDMNQHSVDEDDDDDDTDRNGGSGQELIGDVLDTRHLQDVSGLLLLDF</sequence>
<evidence type="ECO:0000256" key="3">
    <source>
        <dbReference type="ARBA" id="ARBA00022763"/>
    </source>
</evidence>
<evidence type="ECO:0000256" key="4">
    <source>
        <dbReference type="ARBA" id="ARBA00023125"/>
    </source>
</evidence>
<dbReference type="InterPro" id="IPR009072">
    <property type="entry name" value="Histone-fold"/>
</dbReference>
<keyword evidence="4" id="KW-0238">DNA-binding</keyword>
<dbReference type="GO" id="GO:0000712">
    <property type="term" value="P:resolution of meiotic recombination intermediates"/>
    <property type="evidence" value="ECO:0007669"/>
    <property type="project" value="TreeGrafter"/>
</dbReference>
<keyword evidence="3" id="KW-0227">DNA damage</keyword>
<evidence type="ECO:0000256" key="6">
    <source>
        <dbReference type="ARBA" id="ARBA00023242"/>
    </source>
</evidence>
<dbReference type="Pfam" id="PF09415">
    <property type="entry name" value="CENP-X"/>
    <property type="match status" value="1"/>
</dbReference>
<dbReference type="STRING" id="669874.A0A1E4U3F9"/>
<evidence type="ECO:0000313" key="9">
    <source>
        <dbReference type="Proteomes" id="UP000094236"/>
    </source>
</evidence>
<proteinExistence type="inferred from homology"/>
<evidence type="ECO:0000256" key="5">
    <source>
        <dbReference type="ARBA" id="ARBA00023204"/>
    </source>
</evidence>
<keyword evidence="6" id="KW-0539">Nucleus</keyword>
<dbReference type="GO" id="GO:0003677">
    <property type="term" value="F:DNA binding"/>
    <property type="evidence" value="ECO:0007669"/>
    <property type="project" value="UniProtKB-KW"/>
</dbReference>